<dbReference type="OMA" id="HNTMIEM"/>
<dbReference type="InParanoid" id="A0A1X7SMI6"/>
<dbReference type="Pfam" id="PF05729">
    <property type="entry name" value="NACHT"/>
    <property type="match status" value="1"/>
</dbReference>
<dbReference type="InterPro" id="IPR007111">
    <property type="entry name" value="NACHT_NTPase"/>
</dbReference>
<dbReference type="PANTHER" id="PTHR46312:SF2">
    <property type="entry name" value="NUCLEOTIDE-BINDING OLIGOMERIZATION DOMAIN-CONTAINING PROTEIN 2-LIKE"/>
    <property type="match status" value="1"/>
</dbReference>
<dbReference type="Gene3D" id="3.40.50.300">
    <property type="entry name" value="P-loop containing nucleotide triphosphate hydrolases"/>
    <property type="match status" value="1"/>
</dbReference>
<feature type="domain" description="NACHT" evidence="1">
    <location>
        <begin position="112"/>
        <end position="233"/>
    </location>
</feature>
<dbReference type="PANTHER" id="PTHR46312">
    <property type="entry name" value="NACHT DOMAIN-CONTAINING PROTEIN"/>
    <property type="match status" value="1"/>
</dbReference>
<evidence type="ECO:0000259" key="1">
    <source>
        <dbReference type="PROSITE" id="PS50837"/>
    </source>
</evidence>
<dbReference type="InterPro" id="IPR027417">
    <property type="entry name" value="P-loop_NTPase"/>
</dbReference>
<proteinExistence type="predicted"/>
<accession>A0A1X7SMI6</accession>
<name>A0A1X7SMI6_AMPQE</name>
<dbReference type="SMART" id="SM00382">
    <property type="entry name" value="AAA"/>
    <property type="match status" value="1"/>
</dbReference>
<reference evidence="2" key="1">
    <citation type="submission" date="2017-05" db="UniProtKB">
        <authorList>
            <consortium name="EnsemblMetazoa"/>
        </authorList>
    </citation>
    <scope>IDENTIFICATION</scope>
</reference>
<dbReference type="SUPFAM" id="SSF52540">
    <property type="entry name" value="P-loop containing nucleoside triphosphate hydrolases"/>
    <property type="match status" value="1"/>
</dbReference>
<organism evidence="2">
    <name type="scientific">Amphimedon queenslandica</name>
    <name type="common">Sponge</name>
    <dbReference type="NCBI Taxonomy" id="400682"/>
    <lineage>
        <taxon>Eukaryota</taxon>
        <taxon>Metazoa</taxon>
        <taxon>Porifera</taxon>
        <taxon>Demospongiae</taxon>
        <taxon>Heteroscleromorpha</taxon>
        <taxon>Haplosclerida</taxon>
        <taxon>Niphatidae</taxon>
        <taxon>Amphimedon</taxon>
    </lineage>
</organism>
<dbReference type="InterPro" id="IPR003593">
    <property type="entry name" value="AAA+_ATPase"/>
</dbReference>
<dbReference type="AlphaFoldDB" id="A0A1X7SMI6"/>
<evidence type="ECO:0000313" key="2">
    <source>
        <dbReference type="EnsemblMetazoa" id="Aqu2.1.03295_001"/>
    </source>
</evidence>
<dbReference type="EnsemblMetazoa" id="Aqu2.1.03295_001">
    <property type="protein sequence ID" value="Aqu2.1.03295_001"/>
    <property type="gene ID" value="Aqu2.1.03295"/>
</dbReference>
<sequence length="303" mass="34937">MHTLTPSTISFFDNDVYASKLRDKYHETLLKYKDPNINKFPAAGPSVLVDVPFVLLKLIRVEKHSTENAEFFNKASIEQILEKFENIEIDDILKPLKYKYINGRRVTDKPLRFVLIAGEPGIGKSTLAKELVLRWVRKTDKFLNDYKIVILIMLRHENSQNAKTIEDLVIDVEDINMAEITSLIKRAKGAGVLWILDGFDELPHHLRNSSTLIFNKLIKGDILPKSTVIVTSRHAASSRLLTYMYLDKDSKSIHLLGFSPNEIREYATKYFEGNETLASEFHSYYSHNTMIEMMLYNPMTCFI</sequence>
<protein>
    <recommendedName>
        <fullName evidence="1">NACHT domain-containing protein</fullName>
    </recommendedName>
</protein>
<dbReference type="PROSITE" id="PS50837">
    <property type="entry name" value="NACHT"/>
    <property type="match status" value="1"/>
</dbReference>